<dbReference type="InterPro" id="IPR023566">
    <property type="entry name" value="PPIase_Fpr3/Fpr4-like"/>
</dbReference>
<evidence type="ECO:0000256" key="4">
    <source>
        <dbReference type="ARBA" id="ARBA00023235"/>
    </source>
</evidence>
<feature type="compositionally biased region" description="Basic residues" evidence="6">
    <location>
        <begin position="218"/>
        <end position="229"/>
    </location>
</feature>
<evidence type="ECO:0000313" key="8">
    <source>
        <dbReference type="EMBL" id="VDH98760.1"/>
    </source>
</evidence>
<dbReference type="GO" id="GO:0000785">
    <property type="term" value="C:chromatin"/>
    <property type="evidence" value="ECO:0007669"/>
    <property type="project" value="TreeGrafter"/>
</dbReference>
<dbReference type="GO" id="GO:0003755">
    <property type="term" value="F:peptidyl-prolyl cis-trans isomerase activity"/>
    <property type="evidence" value="ECO:0007669"/>
    <property type="project" value="UniProtKB-KW"/>
</dbReference>
<dbReference type="PANTHER" id="PTHR43811">
    <property type="entry name" value="FKBP-TYPE PEPTIDYL-PROLYL CIS-TRANS ISOMERASE FKPA"/>
    <property type="match status" value="1"/>
</dbReference>
<evidence type="ECO:0000256" key="1">
    <source>
        <dbReference type="ARBA" id="ARBA00000971"/>
    </source>
</evidence>
<dbReference type="GO" id="GO:0005730">
    <property type="term" value="C:nucleolus"/>
    <property type="evidence" value="ECO:0007669"/>
    <property type="project" value="TreeGrafter"/>
</dbReference>
<evidence type="ECO:0000259" key="7">
    <source>
        <dbReference type="PROSITE" id="PS50059"/>
    </source>
</evidence>
<gene>
    <name evidence="8" type="ORF">MGAL_10B081786</name>
</gene>
<feature type="compositionally biased region" description="Polar residues" evidence="6">
    <location>
        <begin position="240"/>
        <end position="255"/>
    </location>
</feature>
<comment type="caution">
    <text evidence="8">The sequence shown here is derived from an EMBL/GenBank/DDBJ whole genome shotgun (WGS) entry which is preliminary data.</text>
</comment>
<dbReference type="Gene3D" id="2.60.120.340">
    <property type="entry name" value="Nucleoplasmin core domain"/>
    <property type="match status" value="1"/>
</dbReference>
<dbReference type="Pfam" id="PF17800">
    <property type="entry name" value="NPL"/>
    <property type="match status" value="1"/>
</dbReference>
<dbReference type="InterPro" id="IPR041232">
    <property type="entry name" value="NPL"/>
</dbReference>
<evidence type="ECO:0000256" key="3">
    <source>
        <dbReference type="ARBA" id="ARBA00023110"/>
    </source>
</evidence>
<dbReference type="PROSITE" id="PS50059">
    <property type="entry name" value="FKBP_PPIASE"/>
    <property type="match status" value="1"/>
</dbReference>
<dbReference type="InterPro" id="IPR001179">
    <property type="entry name" value="PPIase_FKBP_dom"/>
</dbReference>
<dbReference type="InterPro" id="IPR046357">
    <property type="entry name" value="PPIase_dom_sf"/>
</dbReference>
<feature type="compositionally biased region" description="Basic residues" evidence="6">
    <location>
        <begin position="259"/>
        <end position="270"/>
    </location>
</feature>
<dbReference type="Gene3D" id="3.10.50.40">
    <property type="match status" value="1"/>
</dbReference>
<dbReference type="PIRSF" id="PIRSF001473">
    <property type="entry name" value="FK506-bp_FPR3"/>
    <property type="match status" value="1"/>
</dbReference>
<feature type="compositionally biased region" description="Basic residues" evidence="6">
    <location>
        <begin position="151"/>
        <end position="168"/>
    </location>
</feature>
<feature type="compositionally biased region" description="Polar residues" evidence="6">
    <location>
        <begin position="280"/>
        <end position="291"/>
    </location>
</feature>
<keyword evidence="4 5" id="KW-0413">Isomerase</keyword>
<dbReference type="SUPFAM" id="SSF54534">
    <property type="entry name" value="FKBP-like"/>
    <property type="match status" value="1"/>
</dbReference>
<dbReference type="Proteomes" id="UP000596742">
    <property type="component" value="Unassembled WGS sequence"/>
</dbReference>
<feature type="region of interest" description="Disordered" evidence="6">
    <location>
        <begin position="112"/>
        <end position="293"/>
    </location>
</feature>
<evidence type="ECO:0000256" key="2">
    <source>
        <dbReference type="ARBA" id="ARBA00013194"/>
    </source>
</evidence>
<reference evidence="8" key="1">
    <citation type="submission" date="2018-11" db="EMBL/GenBank/DDBJ databases">
        <authorList>
            <person name="Alioto T."/>
            <person name="Alioto T."/>
        </authorList>
    </citation>
    <scope>NUCLEOTIDE SEQUENCE</scope>
</reference>
<dbReference type="EMBL" id="UYJE01001057">
    <property type="protein sequence ID" value="VDH98760.1"/>
    <property type="molecule type" value="Genomic_DNA"/>
</dbReference>
<evidence type="ECO:0000256" key="5">
    <source>
        <dbReference type="PROSITE-ProRule" id="PRU00277"/>
    </source>
</evidence>
<evidence type="ECO:0000313" key="9">
    <source>
        <dbReference type="Proteomes" id="UP000596742"/>
    </source>
</evidence>
<feature type="compositionally biased region" description="Acidic residues" evidence="6">
    <location>
        <begin position="112"/>
        <end position="145"/>
    </location>
</feature>
<proteinExistence type="predicted"/>
<sequence>ATAKFTNLMHIEKAKNMFWGVTLDGGKRYTQTVESSFHLSMAALEPSKGKSDTLVSIMIQHEKAEFMLCTLQHGKTYQQPLDLNFTEGEEVTFFLTNDKSVVHLSGYLMEDDQYPDDFGESMMDESSEEESDEDEAPSLVSDEEEGQKVPGGKKRKKEKVKAVKKKKMKMEDSDDEDDDDDDFDIEDDFADFIDDEAGEGSEEDDEEEDDDDDEILKLKKKPTPQKKKQKDTPQKKNQGKQETQTPKQTENNSQEVEGKKKKKKKKKKNKNKEGDEKTNSTETPNKQQQPKKQVLAGGIVCEELKVGHGPVAQPGKMVHVYYSGKLQKTGQQFDSCQGGKPFRFRLGKGEVIKGWDVGVSGMKVGGKRKLVIPSQQGYGNQRQGPIPPGSTLMFEVELKSVS</sequence>
<name>A0A8B6C2S6_MYTGA</name>
<dbReference type="InterPro" id="IPR036824">
    <property type="entry name" value="Nucleoplasmin_core_dom_sf"/>
</dbReference>
<keyword evidence="9" id="KW-1185">Reference proteome</keyword>
<keyword evidence="3 5" id="KW-0697">Rotamase</keyword>
<dbReference type="AlphaFoldDB" id="A0A8B6C2S6"/>
<evidence type="ECO:0000256" key="6">
    <source>
        <dbReference type="SAM" id="MobiDB-lite"/>
    </source>
</evidence>
<accession>A0A8B6C2S6</accession>
<dbReference type="FunFam" id="3.10.50.40:FF:000006">
    <property type="entry name" value="Peptidyl-prolyl cis-trans isomerase"/>
    <property type="match status" value="1"/>
</dbReference>
<dbReference type="Pfam" id="PF00254">
    <property type="entry name" value="FKBP_C"/>
    <property type="match status" value="1"/>
</dbReference>
<dbReference type="SUPFAM" id="SSF69203">
    <property type="entry name" value="Nucleoplasmin-like core domain"/>
    <property type="match status" value="1"/>
</dbReference>
<feature type="compositionally biased region" description="Acidic residues" evidence="6">
    <location>
        <begin position="172"/>
        <end position="214"/>
    </location>
</feature>
<dbReference type="PANTHER" id="PTHR43811:SF19">
    <property type="entry name" value="39 KDA FK506-BINDING NUCLEAR PROTEIN"/>
    <property type="match status" value="1"/>
</dbReference>
<protein>
    <recommendedName>
        <fullName evidence="2 5">peptidylprolyl isomerase</fullName>
        <ecNumber evidence="2 5">5.2.1.8</ecNumber>
    </recommendedName>
</protein>
<comment type="catalytic activity">
    <reaction evidence="1 5">
        <text>[protein]-peptidylproline (omega=180) = [protein]-peptidylproline (omega=0)</text>
        <dbReference type="Rhea" id="RHEA:16237"/>
        <dbReference type="Rhea" id="RHEA-COMP:10747"/>
        <dbReference type="Rhea" id="RHEA-COMP:10748"/>
        <dbReference type="ChEBI" id="CHEBI:83833"/>
        <dbReference type="ChEBI" id="CHEBI:83834"/>
        <dbReference type="EC" id="5.2.1.8"/>
    </reaction>
</comment>
<feature type="domain" description="PPIase FKBP-type" evidence="7">
    <location>
        <begin position="315"/>
        <end position="402"/>
    </location>
</feature>
<dbReference type="EC" id="5.2.1.8" evidence="2 5"/>
<organism evidence="8 9">
    <name type="scientific">Mytilus galloprovincialis</name>
    <name type="common">Mediterranean mussel</name>
    <dbReference type="NCBI Taxonomy" id="29158"/>
    <lineage>
        <taxon>Eukaryota</taxon>
        <taxon>Metazoa</taxon>
        <taxon>Spiralia</taxon>
        <taxon>Lophotrochozoa</taxon>
        <taxon>Mollusca</taxon>
        <taxon>Bivalvia</taxon>
        <taxon>Autobranchia</taxon>
        <taxon>Pteriomorphia</taxon>
        <taxon>Mytilida</taxon>
        <taxon>Mytiloidea</taxon>
        <taxon>Mytilidae</taxon>
        <taxon>Mytilinae</taxon>
        <taxon>Mytilus</taxon>
    </lineage>
</organism>
<dbReference type="OrthoDB" id="1902587at2759"/>
<feature type="non-terminal residue" evidence="8">
    <location>
        <position position="1"/>
    </location>
</feature>